<keyword evidence="1" id="KW-0812">Transmembrane</keyword>
<evidence type="ECO:0000256" key="1">
    <source>
        <dbReference type="SAM" id="Phobius"/>
    </source>
</evidence>
<geneLocation type="plasmid" evidence="2 3">
    <name>pKP91</name>
</geneLocation>
<proteinExistence type="predicted"/>
<dbReference type="HOGENOM" id="CLU_2954457_0_0_6"/>
<protein>
    <submittedName>
        <fullName evidence="2">Uncharacterized protein</fullName>
    </submittedName>
</protein>
<evidence type="ECO:0000313" key="2">
    <source>
        <dbReference type="EMBL" id="ACI12271.1"/>
    </source>
</evidence>
<gene>
    <name evidence="2" type="ordered locus">KPK_B0085</name>
</gene>
<keyword evidence="1" id="KW-1133">Transmembrane helix</keyword>
<accession>B5RKP1</accession>
<sequence>MQKLKIASYLSLLIVITFRAALLSLSSLYISPEFPLIRFLVVPDLLSGLRRAAARKHKI</sequence>
<reference evidence="2 3" key="1">
    <citation type="journal article" date="2008" name="PLoS Genet.">
        <title>Complete genome sequence of the N2-fixing broad host range endophyte Klebsiella pneumoniae 342 and virulence predictions verified in mice.</title>
        <authorList>
            <person name="Fouts D.E."/>
            <person name="Tyler H.L."/>
            <person name="DeBoy R.T."/>
            <person name="Daugherty S."/>
            <person name="Ren Q."/>
            <person name="Badger J.H."/>
            <person name="Durkin A.S."/>
            <person name="Huot H."/>
            <person name="Shrivastava S."/>
            <person name="Kothari S."/>
            <person name="Dodson R.J."/>
            <person name="Mohamoud Y."/>
            <person name="Khouri H."/>
            <person name="Roesch L.F."/>
            <person name="Krogfelt K.A."/>
            <person name="Struve C."/>
            <person name="Triplett E.W."/>
            <person name="Methe B.A."/>
        </authorList>
    </citation>
    <scope>NUCLEOTIDE SEQUENCE [LARGE SCALE GENOMIC DNA]</scope>
    <source>
        <strain evidence="2 3">342</strain>
        <plasmid evidence="3">Plasmid pKP91</plasmid>
    </source>
</reference>
<dbReference type="Proteomes" id="UP000001734">
    <property type="component" value="Plasmid pKP91"/>
</dbReference>
<feature type="transmembrane region" description="Helical" evidence="1">
    <location>
        <begin position="7"/>
        <end position="30"/>
    </location>
</feature>
<keyword evidence="2" id="KW-0614">Plasmid</keyword>
<dbReference type="EMBL" id="CP000966">
    <property type="protein sequence ID" value="ACI12271.1"/>
    <property type="molecule type" value="Genomic_DNA"/>
</dbReference>
<dbReference type="BioCyc" id="KPNE507522:GI0B-5852-MONOMER"/>
<evidence type="ECO:0000313" key="3">
    <source>
        <dbReference type="Proteomes" id="UP000001734"/>
    </source>
</evidence>
<organism evidence="2 3">
    <name type="scientific">Klebsiella variicola (strain 342)</name>
    <name type="common">Klebsiella pneumoniae</name>
    <dbReference type="NCBI Taxonomy" id="507522"/>
    <lineage>
        <taxon>Bacteria</taxon>
        <taxon>Pseudomonadati</taxon>
        <taxon>Pseudomonadota</taxon>
        <taxon>Gammaproteobacteria</taxon>
        <taxon>Enterobacterales</taxon>
        <taxon>Enterobacteriaceae</taxon>
        <taxon>Klebsiella/Raoultella group</taxon>
        <taxon>Klebsiella</taxon>
        <taxon>Klebsiella pneumoniae complex</taxon>
    </lineage>
</organism>
<dbReference type="AlphaFoldDB" id="B5RKP1"/>
<keyword evidence="1" id="KW-0472">Membrane</keyword>
<dbReference type="KEGG" id="kpe:KPK_B0085"/>
<name>B5RKP1_KLEV3</name>